<proteinExistence type="predicted"/>
<dbReference type="EMBL" id="LXQA010611572">
    <property type="protein sequence ID" value="MCI62038.1"/>
    <property type="molecule type" value="Genomic_DNA"/>
</dbReference>
<dbReference type="AlphaFoldDB" id="A0A392TM81"/>
<reference evidence="1 2" key="1">
    <citation type="journal article" date="2018" name="Front. Plant Sci.">
        <title>Red Clover (Trifolium pratense) and Zigzag Clover (T. medium) - A Picture of Genomic Similarities and Differences.</title>
        <authorList>
            <person name="Dluhosova J."/>
            <person name="Istvanek J."/>
            <person name="Nedelnik J."/>
            <person name="Repkova J."/>
        </authorList>
    </citation>
    <scope>NUCLEOTIDE SEQUENCE [LARGE SCALE GENOMIC DNA]</scope>
    <source>
        <strain evidence="2">cv. 10/8</strain>
        <tissue evidence="1">Leaf</tissue>
    </source>
</reference>
<feature type="non-terminal residue" evidence="1">
    <location>
        <position position="87"/>
    </location>
</feature>
<protein>
    <submittedName>
        <fullName evidence="1">Uncharacterized protein</fullName>
    </submittedName>
</protein>
<evidence type="ECO:0000313" key="1">
    <source>
        <dbReference type="EMBL" id="MCI62038.1"/>
    </source>
</evidence>
<name>A0A392TM81_9FABA</name>
<comment type="caution">
    <text evidence="1">The sequence shown here is derived from an EMBL/GenBank/DDBJ whole genome shotgun (WGS) entry which is preliminary data.</text>
</comment>
<accession>A0A392TM81</accession>
<keyword evidence="2" id="KW-1185">Reference proteome</keyword>
<dbReference type="Proteomes" id="UP000265520">
    <property type="component" value="Unassembled WGS sequence"/>
</dbReference>
<evidence type="ECO:0000313" key="2">
    <source>
        <dbReference type="Proteomes" id="UP000265520"/>
    </source>
</evidence>
<organism evidence="1 2">
    <name type="scientific">Trifolium medium</name>
    <dbReference type="NCBI Taxonomy" id="97028"/>
    <lineage>
        <taxon>Eukaryota</taxon>
        <taxon>Viridiplantae</taxon>
        <taxon>Streptophyta</taxon>
        <taxon>Embryophyta</taxon>
        <taxon>Tracheophyta</taxon>
        <taxon>Spermatophyta</taxon>
        <taxon>Magnoliopsida</taxon>
        <taxon>eudicotyledons</taxon>
        <taxon>Gunneridae</taxon>
        <taxon>Pentapetalae</taxon>
        <taxon>rosids</taxon>
        <taxon>fabids</taxon>
        <taxon>Fabales</taxon>
        <taxon>Fabaceae</taxon>
        <taxon>Papilionoideae</taxon>
        <taxon>50 kb inversion clade</taxon>
        <taxon>NPAAA clade</taxon>
        <taxon>Hologalegina</taxon>
        <taxon>IRL clade</taxon>
        <taxon>Trifolieae</taxon>
        <taxon>Trifolium</taxon>
    </lineage>
</organism>
<sequence>ELVGLLEVVGCKRSLMLQLVESPKIPGLVRIQAILREDRRHSGGQRVVKLVGLSKRPIIVGNKCFFKRKDLATPGAEEGAVNLVGAT</sequence>
<feature type="non-terminal residue" evidence="1">
    <location>
        <position position="1"/>
    </location>
</feature>